<evidence type="ECO:0000313" key="1">
    <source>
        <dbReference type="EMBL" id="KAK3757145.1"/>
    </source>
</evidence>
<gene>
    <name evidence="1" type="ORF">RRG08_061430</name>
</gene>
<reference evidence="1" key="1">
    <citation type="journal article" date="2023" name="G3 (Bethesda)">
        <title>A reference genome for the long-term kleptoplast-retaining sea slug Elysia crispata morphotype clarki.</title>
        <authorList>
            <person name="Eastman K.E."/>
            <person name="Pendleton A.L."/>
            <person name="Shaikh M.A."/>
            <person name="Suttiyut T."/>
            <person name="Ogas R."/>
            <person name="Tomko P."/>
            <person name="Gavelis G."/>
            <person name="Widhalm J.R."/>
            <person name="Wisecaver J.H."/>
        </authorList>
    </citation>
    <scope>NUCLEOTIDE SEQUENCE</scope>
    <source>
        <strain evidence="1">ECLA1</strain>
    </source>
</reference>
<comment type="caution">
    <text evidence="1">The sequence shown here is derived from an EMBL/GenBank/DDBJ whole genome shotgun (WGS) entry which is preliminary data.</text>
</comment>
<proteinExistence type="predicted"/>
<sequence>MRPSPARVSSKATAAIAGKSMGVYHASKAQDEIRLKKYNVSPCMGQTGRKTDLLADPETLIISVSDVRIKTTSKFKVPELRVGSSRICLCTSRRPPGVVWRG</sequence>
<dbReference type="AlphaFoldDB" id="A0AAE0YU92"/>
<organism evidence="1 2">
    <name type="scientific">Elysia crispata</name>
    <name type="common">lettuce slug</name>
    <dbReference type="NCBI Taxonomy" id="231223"/>
    <lineage>
        <taxon>Eukaryota</taxon>
        <taxon>Metazoa</taxon>
        <taxon>Spiralia</taxon>
        <taxon>Lophotrochozoa</taxon>
        <taxon>Mollusca</taxon>
        <taxon>Gastropoda</taxon>
        <taxon>Heterobranchia</taxon>
        <taxon>Euthyneura</taxon>
        <taxon>Panpulmonata</taxon>
        <taxon>Sacoglossa</taxon>
        <taxon>Placobranchoidea</taxon>
        <taxon>Plakobranchidae</taxon>
        <taxon>Elysia</taxon>
    </lineage>
</organism>
<dbReference type="Proteomes" id="UP001283361">
    <property type="component" value="Unassembled WGS sequence"/>
</dbReference>
<accession>A0AAE0YU92</accession>
<keyword evidence="2" id="KW-1185">Reference proteome</keyword>
<name>A0AAE0YU92_9GAST</name>
<dbReference type="EMBL" id="JAWDGP010005406">
    <property type="protein sequence ID" value="KAK3757145.1"/>
    <property type="molecule type" value="Genomic_DNA"/>
</dbReference>
<protein>
    <submittedName>
        <fullName evidence="1">Uncharacterized protein</fullName>
    </submittedName>
</protein>
<evidence type="ECO:0000313" key="2">
    <source>
        <dbReference type="Proteomes" id="UP001283361"/>
    </source>
</evidence>